<reference evidence="9 10" key="1">
    <citation type="submission" date="2023-01" db="EMBL/GenBank/DDBJ databases">
        <title>Analysis of 21 Apiospora genomes using comparative genomics revels a genus with tremendous synthesis potential of carbohydrate active enzymes and secondary metabolites.</title>
        <authorList>
            <person name="Sorensen T."/>
        </authorList>
    </citation>
    <scope>NUCLEOTIDE SEQUENCE [LARGE SCALE GENOMIC DNA]</scope>
    <source>
        <strain evidence="9 10">CBS 114990</strain>
    </source>
</reference>
<evidence type="ECO:0000256" key="7">
    <source>
        <dbReference type="SAM" id="Phobius"/>
    </source>
</evidence>
<evidence type="ECO:0000256" key="6">
    <source>
        <dbReference type="SAM" id="MobiDB-lite"/>
    </source>
</evidence>
<keyword evidence="10" id="KW-1185">Reference proteome</keyword>
<protein>
    <recommendedName>
        <fullName evidence="8">Rhodopsin domain-containing protein</fullName>
    </recommendedName>
</protein>
<dbReference type="PANTHER" id="PTHR33048">
    <property type="entry name" value="PTH11-LIKE INTEGRAL MEMBRANE PROTEIN (AFU_ORTHOLOGUE AFUA_5G11245)"/>
    <property type="match status" value="1"/>
</dbReference>
<name>A0ABR1WBT0_9PEZI</name>
<dbReference type="Proteomes" id="UP001433268">
    <property type="component" value="Unassembled WGS sequence"/>
</dbReference>
<proteinExistence type="inferred from homology"/>
<dbReference type="InterPro" id="IPR052337">
    <property type="entry name" value="SAT4-like"/>
</dbReference>
<evidence type="ECO:0000313" key="9">
    <source>
        <dbReference type="EMBL" id="KAK8080877.1"/>
    </source>
</evidence>
<feature type="transmembrane region" description="Helical" evidence="7">
    <location>
        <begin position="222"/>
        <end position="241"/>
    </location>
</feature>
<dbReference type="PANTHER" id="PTHR33048:SF47">
    <property type="entry name" value="INTEGRAL MEMBRANE PROTEIN-RELATED"/>
    <property type="match status" value="1"/>
</dbReference>
<evidence type="ECO:0000256" key="5">
    <source>
        <dbReference type="ARBA" id="ARBA00038359"/>
    </source>
</evidence>
<evidence type="ECO:0000256" key="1">
    <source>
        <dbReference type="ARBA" id="ARBA00004141"/>
    </source>
</evidence>
<organism evidence="9 10">
    <name type="scientific">Apiospora hydei</name>
    <dbReference type="NCBI Taxonomy" id="1337664"/>
    <lineage>
        <taxon>Eukaryota</taxon>
        <taxon>Fungi</taxon>
        <taxon>Dikarya</taxon>
        <taxon>Ascomycota</taxon>
        <taxon>Pezizomycotina</taxon>
        <taxon>Sordariomycetes</taxon>
        <taxon>Xylariomycetidae</taxon>
        <taxon>Amphisphaeriales</taxon>
        <taxon>Apiosporaceae</taxon>
        <taxon>Apiospora</taxon>
    </lineage>
</organism>
<dbReference type="Pfam" id="PF20684">
    <property type="entry name" value="Fung_rhodopsin"/>
    <property type="match status" value="1"/>
</dbReference>
<feature type="transmembrane region" description="Helical" evidence="7">
    <location>
        <begin position="187"/>
        <end position="210"/>
    </location>
</feature>
<feature type="compositionally biased region" description="Basic and acidic residues" evidence="6">
    <location>
        <begin position="336"/>
        <end position="348"/>
    </location>
</feature>
<keyword evidence="4 7" id="KW-0472">Membrane</keyword>
<feature type="compositionally biased region" description="Low complexity" evidence="6">
    <location>
        <begin position="315"/>
        <end position="324"/>
    </location>
</feature>
<feature type="transmembrane region" description="Helical" evidence="7">
    <location>
        <begin position="109"/>
        <end position="131"/>
    </location>
</feature>
<evidence type="ECO:0000259" key="8">
    <source>
        <dbReference type="Pfam" id="PF20684"/>
    </source>
</evidence>
<feature type="domain" description="Rhodopsin" evidence="8">
    <location>
        <begin position="47"/>
        <end position="286"/>
    </location>
</feature>
<keyword evidence="2 7" id="KW-0812">Transmembrane</keyword>
<feature type="transmembrane region" description="Helical" evidence="7">
    <location>
        <begin position="27"/>
        <end position="47"/>
    </location>
</feature>
<dbReference type="RefSeq" id="XP_066668352.1">
    <property type="nucleotide sequence ID" value="XM_066813010.1"/>
</dbReference>
<feature type="transmembrane region" description="Helical" evidence="7">
    <location>
        <begin position="67"/>
        <end position="89"/>
    </location>
</feature>
<comment type="subcellular location">
    <subcellularLocation>
        <location evidence="1">Membrane</location>
        <topology evidence="1">Multi-pass membrane protein</topology>
    </subcellularLocation>
</comment>
<feature type="region of interest" description="Disordered" evidence="6">
    <location>
        <begin position="309"/>
        <end position="357"/>
    </location>
</feature>
<evidence type="ECO:0000256" key="2">
    <source>
        <dbReference type="ARBA" id="ARBA00022692"/>
    </source>
</evidence>
<accession>A0ABR1WBT0</accession>
<comment type="similarity">
    <text evidence="5">Belongs to the SAT4 family.</text>
</comment>
<dbReference type="InterPro" id="IPR049326">
    <property type="entry name" value="Rhodopsin_dom_fungi"/>
</dbReference>
<sequence length="392" mass="42419">MSMYQGVMYAAAPPPGVTPDPDEPHQATTLVVVTGIFLPLAVISMAIRMYTRAAIVRKVAFDDHLMLAATILNIGMCVLVLQMLNFGLGKHLWNVPLSDLYPRWMLNNVIAAILFCLATGLAKGSILLFYLRIFPSKPMRLAIWGVFAFTIGYSAASALVNVFSCNPIQGSWRLEESLTAVCINRPAFYFAQAAFGIATDIATVLLPLPMLKSLHLPLKQKVGVSLVLTMGAFVCVVSIIRLQSLYTLLSDADLTINTVNALMWVILELNLSIIGGSIPALKPFAQRHCPILLGTSRNASSAYGLSSPYYKHSSKSGTGKKPSTNRTRDSGYPTSDHFRSRAATEHDGGVPGVGTGSEECIVMQDQITKTVQYGYAVENVNDDVEAARGSGR</sequence>
<feature type="transmembrane region" description="Helical" evidence="7">
    <location>
        <begin position="261"/>
        <end position="281"/>
    </location>
</feature>
<evidence type="ECO:0000256" key="4">
    <source>
        <dbReference type="ARBA" id="ARBA00023136"/>
    </source>
</evidence>
<evidence type="ECO:0000313" key="10">
    <source>
        <dbReference type="Proteomes" id="UP001433268"/>
    </source>
</evidence>
<dbReference type="GeneID" id="92046070"/>
<dbReference type="EMBL" id="JAQQWN010000006">
    <property type="protein sequence ID" value="KAK8080877.1"/>
    <property type="molecule type" value="Genomic_DNA"/>
</dbReference>
<keyword evidence="3 7" id="KW-1133">Transmembrane helix</keyword>
<gene>
    <name evidence="9" type="ORF">PG997_008695</name>
</gene>
<evidence type="ECO:0000256" key="3">
    <source>
        <dbReference type="ARBA" id="ARBA00022989"/>
    </source>
</evidence>
<comment type="caution">
    <text evidence="9">The sequence shown here is derived from an EMBL/GenBank/DDBJ whole genome shotgun (WGS) entry which is preliminary data.</text>
</comment>
<feature type="transmembrane region" description="Helical" evidence="7">
    <location>
        <begin position="143"/>
        <end position="164"/>
    </location>
</feature>